<keyword evidence="12" id="KW-0739">Sodium transport</keyword>
<evidence type="ECO:0000256" key="15">
    <source>
        <dbReference type="SAM" id="Phobius"/>
    </source>
</evidence>
<evidence type="ECO:0000256" key="2">
    <source>
        <dbReference type="ARBA" id="ARBA00006434"/>
    </source>
</evidence>
<evidence type="ECO:0000256" key="8">
    <source>
        <dbReference type="ARBA" id="ARBA00023053"/>
    </source>
</evidence>
<dbReference type="Pfam" id="PF00474">
    <property type="entry name" value="SSF"/>
    <property type="match status" value="1"/>
</dbReference>
<evidence type="ECO:0000256" key="13">
    <source>
        <dbReference type="RuleBase" id="RU362091"/>
    </source>
</evidence>
<evidence type="ECO:0000313" key="17">
    <source>
        <dbReference type="Proteomes" id="UP000759131"/>
    </source>
</evidence>
<keyword evidence="3" id="KW-0813">Transport</keyword>
<keyword evidence="6" id="KW-0530">Neurotransmitter biosynthesis</keyword>
<feature type="transmembrane region" description="Helical" evidence="15">
    <location>
        <begin position="381"/>
        <end position="401"/>
    </location>
</feature>
<evidence type="ECO:0000313" key="16">
    <source>
        <dbReference type="EMBL" id="CAD7632952.1"/>
    </source>
</evidence>
<sequence length="512" mass="56433">MSLVIGGFFFANKMREQGYVTMLDPFQETLGSRMGGLLFLPALCGEIFWSAAILAALGATVSVIIDLDNNTSIILSACIALIYTLFGGLYAVAYTDVIQLFCIFIGLWLCIPFSINHPAVGSMSMEHNDWFGTLEPRMYGQYLDFGLLLILGGVPWQVYFQRVLSSKSAFKAQILSYVAAFGVIIMAIPPMIVGGIARVTAWNETDFKGPLPLDAAHQSLVLPMVLQYLTPPFVSFWGLGAVSAAVMSSSDSSLLSASSMFARNVYKLIIRQNASEHEVLWIMKLAIIVVGCVATAMALTVKSIYGLWFLSSDLVFVILFPQLVCVVHYKERCNTYGSLAAYMIGLFLRGMGGESVMGLPAVIKYPFWDPELGQLFPFRTFAMVTSFITLLSVSALTKWLFESGTLEPRFDFFRCVVNIPDDAIVVQEPHEEMTILNVNQALLYQTSELNGRVNPALVSSDTEDEPLNNENNKRVNNRNNSLRGSKQFDEIHAKPTALFGSIAPGQVIVTKL</sequence>
<dbReference type="FunFam" id="1.20.1730.10:FF:000008">
    <property type="entry name" value="High affinity choline transporter 1"/>
    <property type="match status" value="1"/>
</dbReference>
<keyword evidence="8" id="KW-0915">Sodium</keyword>
<reference evidence="16" key="1">
    <citation type="submission" date="2020-11" db="EMBL/GenBank/DDBJ databases">
        <authorList>
            <person name="Tran Van P."/>
        </authorList>
    </citation>
    <scope>NUCLEOTIDE SEQUENCE</scope>
</reference>
<comment type="similarity">
    <text evidence="2 13">Belongs to the sodium:solute symporter (SSF) (TC 2.A.21) family.</text>
</comment>
<dbReference type="InterPro" id="IPR001734">
    <property type="entry name" value="Na/solute_symporter"/>
</dbReference>
<evidence type="ECO:0000256" key="10">
    <source>
        <dbReference type="ARBA" id="ARBA00023136"/>
    </source>
</evidence>
<evidence type="ECO:0000256" key="4">
    <source>
        <dbReference type="ARBA" id="ARBA00022692"/>
    </source>
</evidence>
<feature type="transmembrane region" description="Helical" evidence="15">
    <location>
        <begin position="279"/>
        <end position="299"/>
    </location>
</feature>
<keyword evidence="9" id="KW-0406">Ion transport</keyword>
<comment type="subcellular location">
    <subcellularLocation>
        <location evidence="1">Membrane</location>
        <topology evidence="1">Multi-pass membrane protein</topology>
    </subcellularLocation>
</comment>
<gene>
    <name evidence="16" type="ORF">OSB1V03_LOCUS13351</name>
</gene>
<dbReference type="CDD" id="cd11474">
    <property type="entry name" value="SLC5sbd_CHT"/>
    <property type="match status" value="1"/>
</dbReference>
<dbReference type="Gene3D" id="1.20.1730.10">
    <property type="entry name" value="Sodium/glucose cotransporter"/>
    <property type="match status" value="1"/>
</dbReference>
<feature type="transmembrane region" description="Helical" evidence="15">
    <location>
        <begin position="100"/>
        <end position="119"/>
    </location>
</feature>
<evidence type="ECO:0000256" key="12">
    <source>
        <dbReference type="ARBA" id="ARBA00023201"/>
    </source>
</evidence>
<keyword evidence="10 15" id="KW-0472">Membrane</keyword>
<feature type="transmembrane region" description="Helical" evidence="15">
    <location>
        <begin position="37"/>
        <end position="65"/>
    </location>
</feature>
<protein>
    <recommendedName>
        <fullName evidence="18">High-affinity choline transporter 1</fullName>
    </recommendedName>
</protein>
<accession>A0A7R9L300</accession>
<dbReference type="PROSITE" id="PS50283">
    <property type="entry name" value="NA_SOLUT_SYMP_3"/>
    <property type="match status" value="1"/>
</dbReference>
<dbReference type="GO" id="GO:0005307">
    <property type="term" value="F:choline:sodium symporter activity"/>
    <property type="evidence" value="ECO:0007669"/>
    <property type="project" value="TreeGrafter"/>
</dbReference>
<keyword evidence="5" id="KW-0769">Symport</keyword>
<feature type="transmembrane region" description="Helical" evidence="15">
    <location>
        <begin position="172"/>
        <end position="197"/>
    </location>
</feature>
<dbReference type="EMBL" id="CAJPIZ010011857">
    <property type="protein sequence ID" value="CAG2113382.1"/>
    <property type="molecule type" value="Genomic_DNA"/>
</dbReference>
<keyword evidence="11" id="KW-0325">Glycoprotein</keyword>
<feature type="transmembrane region" description="Helical" evidence="15">
    <location>
        <begin position="305"/>
        <end position="327"/>
    </location>
</feature>
<feature type="transmembrane region" description="Helical" evidence="15">
    <location>
        <begin position="234"/>
        <end position="258"/>
    </location>
</feature>
<dbReference type="InterPro" id="IPR052244">
    <property type="entry name" value="Choline_transporter"/>
</dbReference>
<dbReference type="AlphaFoldDB" id="A0A7R9L300"/>
<evidence type="ECO:0000256" key="1">
    <source>
        <dbReference type="ARBA" id="ARBA00004141"/>
    </source>
</evidence>
<organism evidence="16">
    <name type="scientific">Medioppia subpectinata</name>
    <dbReference type="NCBI Taxonomy" id="1979941"/>
    <lineage>
        <taxon>Eukaryota</taxon>
        <taxon>Metazoa</taxon>
        <taxon>Ecdysozoa</taxon>
        <taxon>Arthropoda</taxon>
        <taxon>Chelicerata</taxon>
        <taxon>Arachnida</taxon>
        <taxon>Acari</taxon>
        <taxon>Acariformes</taxon>
        <taxon>Sarcoptiformes</taxon>
        <taxon>Oribatida</taxon>
        <taxon>Brachypylina</taxon>
        <taxon>Oppioidea</taxon>
        <taxon>Oppiidae</taxon>
        <taxon>Medioppia</taxon>
    </lineage>
</organism>
<dbReference type="PANTHER" id="PTHR45897:SF4">
    <property type="entry name" value="HIGH-AFFINITY CHOLINE TRANSPORTER 1"/>
    <property type="match status" value="1"/>
</dbReference>
<feature type="region of interest" description="Disordered" evidence="14">
    <location>
        <begin position="456"/>
        <end position="482"/>
    </location>
</feature>
<feature type="transmembrane region" description="Helical" evidence="15">
    <location>
        <begin position="339"/>
        <end position="361"/>
    </location>
</feature>
<dbReference type="InterPro" id="IPR038377">
    <property type="entry name" value="Na/Glc_symporter_sf"/>
</dbReference>
<dbReference type="EMBL" id="OC866432">
    <property type="protein sequence ID" value="CAD7632952.1"/>
    <property type="molecule type" value="Genomic_DNA"/>
</dbReference>
<dbReference type="GO" id="GO:0008292">
    <property type="term" value="P:acetylcholine biosynthetic process"/>
    <property type="evidence" value="ECO:0007669"/>
    <property type="project" value="TreeGrafter"/>
</dbReference>
<feature type="transmembrane region" description="Helical" evidence="15">
    <location>
        <begin position="71"/>
        <end position="93"/>
    </location>
</feature>
<dbReference type="OrthoDB" id="546820at2759"/>
<dbReference type="Proteomes" id="UP000759131">
    <property type="component" value="Unassembled WGS sequence"/>
</dbReference>
<evidence type="ECO:0000256" key="5">
    <source>
        <dbReference type="ARBA" id="ARBA00022847"/>
    </source>
</evidence>
<evidence type="ECO:0000256" key="11">
    <source>
        <dbReference type="ARBA" id="ARBA00023180"/>
    </source>
</evidence>
<evidence type="ECO:0000256" key="14">
    <source>
        <dbReference type="SAM" id="MobiDB-lite"/>
    </source>
</evidence>
<proteinExistence type="inferred from homology"/>
<evidence type="ECO:0000256" key="3">
    <source>
        <dbReference type="ARBA" id="ARBA00022448"/>
    </source>
</evidence>
<evidence type="ECO:0008006" key="18">
    <source>
        <dbReference type="Google" id="ProtNLM"/>
    </source>
</evidence>
<evidence type="ECO:0000256" key="7">
    <source>
        <dbReference type="ARBA" id="ARBA00022989"/>
    </source>
</evidence>
<name>A0A7R9L300_9ACAR</name>
<evidence type="ECO:0000256" key="9">
    <source>
        <dbReference type="ARBA" id="ARBA00023065"/>
    </source>
</evidence>
<dbReference type="PANTHER" id="PTHR45897">
    <property type="entry name" value="HIGH-AFFINITY CHOLINE TRANSPORTER 1"/>
    <property type="match status" value="1"/>
</dbReference>
<feature type="transmembrane region" description="Helical" evidence="15">
    <location>
        <begin position="139"/>
        <end position="160"/>
    </location>
</feature>
<keyword evidence="7 15" id="KW-1133">Transmembrane helix</keyword>
<keyword evidence="4 15" id="KW-0812">Transmembrane</keyword>
<evidence type="ECO:0000256" key="6">
    <source>
        <dbReference type="ARBA" id="ARBA00022979"/>
    </source>
</evidence>
<keyword evidence="17" id="KW-1185">Reference proteome</keyword>
<dbReference type="GO" id="GO:0005886">
    <property type="term" value="C:plasma membrane"/>
    <property type="evidence" value="ECO:0007669"/>
    <property type="project" value="TreeGrafter"/>
</dbReference>